<comment type="caution">
    <text evidence="10">The sequence shown here is derived from an EMBL/GenBank/DDBJ whole genome shotgun (WGS) entry which is preliminary data.</text>
</comment>
<evidence type="ECO:0000256" key="3">
    <source>
        <dbReference type="ARBA" id="ARBA00022448"/>
    </source>
</evidence>
<evidence type="ECO:0000256" key="7">
    <source>
        <dbReference type="ARBA" id="ARBA00022989"/>
    </source>
</evidence>
<dbReference type="FunFam" id="1.20.1280.290:FF:000001">
    <property type="entry name" value="Bidirectional sugar transporter SWEET"/>
    <property type="match status" value="1"/>
</dbReference>
<feature type="transmembrane region" description="Helical" evidence="9">
    <location>
        <begin position="100"/>
        <end position="121"/>
    </location>
</feature>
<keyword evidence="3 9" id="KW-0813">Transport</keyword>
<feature type="transmembrane region" description="Helical" evidence="9">
    <location>
        <begin position="192"/>
        <end position="214"/>
    </location>
</feature>
<evidence type="ECO:0000256" key="6">
    <source>
        <dbReference type="ARBA" id="ARBA00022737"/>
    </source>
</evidence>
<evidence type="ECO:0000256" key="8">
    <source>
        <dbReference type="ARBA" id="ARBA00023136"/>
    </source>
</evidence>
<keyword evidence="5 9" id="KW-0812">Transmembrane</keyword>
<evidence type="ECO:0000256" key="9">
    <source>
        <dbReference type="RuleBase" id="RU910715"/>
    </source>
</evidence>
<dbReference type="Gene3D" id="1.20.1280.290">
    <property type="match status" value="2"/>
</dbReference>
<comment type="similarity">
    <text evidence="2 9">Belongs to the SWEET sugar transporter family.</text>
</comment>
<evidence type="ECO:0000256" key="1">
    <source>
        <dbReference type="ARBA" id="ARBA00004127"/>
    </source>
</evidence>
<dbReference type="PANTHER" id="PTHR10791:SF130">
    <property type="entry name" value="BIDIRECTIONAL SUGAR TRANSPORTER SWEET6-RELATED"/>
    <property type="match status" value="1"/>
</dbReference>
<gene>
    <name evidence="10" type="ORF">LLUT_LOCUS14375</name>
</gene>
<dbReference type="PANTHER" id="PTHR10791">
    <property type="entry name" value="RAG1-ACTIVATING PROTEIN 1"/>
    <property type="match status" value="1"/>
</dbReference>
<comment type="subcellular location">
    <subcellularLocation>
        <location evidence="9">Cell membrane</location>
        <topology evidence="9">Multi-pass membrane protein</topology>
    </subcellularLocation>
    <subcellularLocation>
        <location evidence="1">Endomembrane system</location>
        <topology evidence="1">Multi-pass membrane protein</topology>
    </subcellularLocation>
</comment>
<keyword evidence="6" id="KW-0677">Repeat</keyword>
<dbReference type="GO" id="GO:0012505">
    <property type="term" value="C:endomembrane system"/>
    <property type="evidence" value="ECO:0007669"/>
    <property type="project" value="UniProtKB-SubCell"/>
</dbReference>
<evidence type="ECO:0000256" key="5">
    <source>
        <dbReference type="ARBA" id="ARBA00022692"/>
    </source>
</evidence>
<dbReference type="InterPro" id="IPR004316">
    <property type="entry name" value="SWEET_rpt"/>
</dbReference>
<feature type="transmembrane region" description="Helical" evidence="9">
    <location>
        <begin position="45"/>
        <end position="65"/>
    </location>
</feature>
<dbReference type="EMBL" id="CAXHTB010000010">
    <property type="protein sequence ID" value="CAL0313315.1"/>
    <property type="molecule type" value="Genomic_DNA"/>
</dbReference>
<organism evidence="10 11">
    <name type="scientific">Lupinus luteus</name>
    <name type="common">European yellow lupine</name>
    <dbReference type="NCBI Taxonomy" id="3873"/>
    <lineage>
        <taxon>Eukaryota</taxon>
        <taxon>Viridiplantae</taxon>
        <taxon>Streptophyta</taxon>
        <taxon>Embryophyta</taxon>
        <taxon>Tracheophyta</taxon>
        <taxon>Spermatophyta</taxon>
        <taxon>Magnoliopsida</taxon>
        <taxon>eudicotyledons</taxon>
        <taxon>Gunneridae</taxon>
        <taxon>Pentapetalae</taxon>
        <taxon>rosids</taxon>
        <taxon>fabids</taxon>
        <taxon>Fabales</taxon>
        <taxon>Fabaceae</taxon>
        <taxon>Papilionoideae</taxon>
        <taxon>50 kb inversion clade</taxon>
        <taxon>genistoids sensu lato</taxon>
        <taxon>core genistoids</taxon>
        <taxon>Genisteae</taxon>
        <taxon>Lupinus</taxon>
    </lineage>
</organism>
<proteinExistence type="inferred from homology"/>
<evidence type="ECO:0000313" key="11">
    <source>
        <dbReference type="Proteomes" id="UP001497480"/>
    </source>
</evidence>
<comment type="function">
    <text evidence="9">Mediates both low-affinity uptake and efflux of sugar across the membrane.</text>
</comment>
<feature type="transmembrane region" description="Helical" evidence="9">
    <location>
        <begin position="133"/>
        <end position="152"/>
    </location>
</feature>
<dbReference type="InterPro" id="IPR047664">
    <property type="entry name" value="SWEET"/>
</dbReference>
<keyword evidence="4 9" id="KW-0762">Sugar transport</keyword>
<feature type="transmembrane region" description="Helical" evidence="9">
    <location>
        <begin position="6"/>
        <end position="33"/>
    </location>
</feature>
<keyword evidence="11" id="KW-1185">Reference proteome</keyword>
<feature type="transmembrane region" description="Helical" evidence="9">
    <location>
        <begin position="71"/>
        <end position="93"/>
    </location>
</feature>
<protein>
    <recommendedName>
        <fullName evidence="9">Bidirectional sugar transporter SWEET</fullName>
    </recommendedName>
</protein>
<evidence type="ECO:0000256" key="4">
    <source>
        <dbReference type="ARBA" id="ARBA00022597"/>
    </source>
</evidence>
<evidence type="ECO:0000256" key="2">
    <source>
        <dbReference type="ARBA" id="ARBA00007809"/>
    </source>
</evidence>
<dbReference type="FunFam" id="1.20.1280.290:FF:000002">
    <property type="entry name" value="Bidirectional sugar transporter SWEET"/>
    <property type="match status" value="1"/>
</dbReference>
<keyword evidence="7 9" id="KW-1133">Transmembrane helix</keyword>
<dbReference type="Proteomes" id="UP001497480">
    <property type="component" value="Unassembled WGS sequence"/>
</dbReference>
<dbReference type="AlphaFoldDB" id="A0AAV1WVB5"/>
<feature type="transmembrane region" description="Helical" evidence="9">
    <location>
        <begin position="164"/>
        <end position="186"/>
    </location>
</feature>
<dbReference type="GO" id="GO:0051119">
    <property type="term" value="F:sugar transmembrane transporter activity"/>
    <property type="evidence" value="ECO:0007669"/>
    <property type="project" value="InterPro"/>
</dbReference>
<keyword evidence="8 9" id="KW-0472">Membrane</keyword>
<dbReference type="GO" id="GO:0005886">
    <property type="term" value="C:plasma membrane"/>
    <property type="evidence" value="ECO:0007669"/>
    <property type="project" value="UniProtKB-SubCell"/>
</dbReference>
<name>A0AAV1WVB5_LUPLU</name>
<dbReference type="Pfam" id="PF03083">
    <property type="entry name" value="MtN3_slv"/>
    <property type="match status" value="2"/>
</dbReference>
<evidence type="ECO:0000313" key="10">
    <source>
        <dbReference type="EMBL" id="CAL0313315.1"/>
    </source>
</evidence>
<reference evidence="10 11" key="1">
    <citation type="submission" date="2024-03" db="EMBL/GenBank/DDBJ databases">
        <authorList>
            <person name="Martinez-Hernandez J."/>
        </authorList>
    </citation>
    <scope>NUCLEOTIDE SEQUENCE [LARGE SCALE GENOMIC DNA]</scope>
</reference>
<accession>A0AAV1WVB5</accession>
<dbReference type="GO" id="GO:0051260">
    <property type="term" value="P:protein homooligomerization"/>
    <property type="evidence" value="ECO:0007669"/>
    <property type="project" value="UniProtKB-ARBA"/>
</dbReference>
<sequence>MTTADIAHTIFGIIGNVLGVSMFLSPVPTFVAICKRGSVEQYSAAPYLATLMSCMVGVLYGLPMVHPNRLLVATIAGSGCILQIIYVTLFLIFSHRIKRLKLFMCLLLELIFITILIVVTLTVVDNLNKRSEIVGTIFVALTILMYASPLAIMKMVMKTKSVEYMPLFISLASFGNSVAWTTYALIRFDPFLTVSNGAGTLLAVAQLILYATYYNSTKQQIASREGNMEMNLSQVVVGNGGQQTKPNCSSSSLC</sequence>